<keyword evidence="2" id="KW-1185">Reference proteome</keyword>
<organism evidence="1 2">
    <name type="scientific">Comamonas kerstersii</name>
    <dbReference type="NCBI Taxonomy" id="225992"/>
    <lineage>
        <taxon>Bacteria</taxon>
        <taxon>Pseudomonadati</taxon>
        <taxon>Pseudomonadota</taxon>
        <taxon>Betaproteobacteria</taxon>
        <taxon>Burkholderiales</taxon>
        <taxon>Comamonadaceae</taxon>
        <taxon>Comamonas</taxon>
    </lineage>
</organism>
<proteinExistence type="predicted"/>
<gene>
    <name evidence="1" type="ORF">AS359_12560</name>
</gene>
<name>A0A0W7YY82_9BURK</name>
<protein>
    <submittedName>
        <fullName evidence="1">Uncharacterized protein</fullName>
    </submittedName>
</protein>
<dbReference type="Proteomes" id="UP000053300">
    <property type="component" value="Unassembled WGS sequence"/>
</dbReference>
<dbReference type="EMBL" id="LPXH01000033">
    <property type="protein sequence ID" value="KUF40114.1"/>
    <property type="molecule type" value="Genomic_DNA"/>
</dbReference>
<evidence type="ECO:0000313" key="2">
    <source>
        <dbReference type="Proteomes" id="UP000053300"/>
    </source>
</evidence>
<reference evidence="1 2" key="1">
    <citation type="submission" date="2015-12" db="EMBL/GenBank/DDBJ databases">
        <title>Complete genome sequence of a multi-drug resistant strain Acidovorax sp. 12322-1.</title>
        <authorList>
            <person name="Ming D."/>
            <person name="Wang M."/>
            <person name="Hu S."/>
            <person name="Zhou Y."/>
            <person name="Jiang T."/>
        </authorList>
    </citation>
    <scope>NUCLEOTIDE SEQUENCE [LARGE SCALE GENOMIC DNA]</scope>
    <source>
        <strain evidence="1 2">12322-1</strain>
    </source>
</reference>
<comment type="caution">
    <text evidence="1">The sequence shown here is derived from an EMBL/GenBank/DDBJ whole genome shotgun (WGS) entry which is preliminary data.</text>
</comment>
<dbReference type="AlphaFoldDB" id="A0A0W7YY82"/>
<evidence type="ECO:0000313" key="1">
    <source>
        <dbReference type="EMBL" id="KUF40114.1"/>
    </source>
</evidence>
<accession>A0A0W7YY82</accession>
<sequence length="128" mass="13824">MTWGLGTLPWRIPMNYHPLTRSLRAALMDRNVCQVRALLATHGLVAFCNALSGCSPRVIADVLSLLNDSSREAVLRHLHSAQRASLKPLGIALQAEQAAVAPQPASTARPAARLPLPWGGRRLFGMAL</sequence>